<evidence type="ECO:0000313" key="12">
    <source>
        <dbReference type="EMBL" id="KAB0644307.1"/>
    </source>
</evidence>
<comment type="caution">
    <text evidence="12">The sequence shown here is derived from an EMBL/GenBank/DDBJ whole genome shotgun (WGS) entry which is preliminary data.</text>
</comment>
<dbReference type="AlphaFoldDB" id="A0A6H9T0N7"/>
<dbReference type="SUPFAM" id="SSF74653">
    <property type="entry name" value="TolA/TonB C-terminal domain"/>
    <property type="match status" value="1"/>
</dbReference>
<protein>
    <submittedName>
        <fullName evidence="12">Energy transducer TonB</fullName>
    </submittedName>
</protein>
<evidence type="ECO:0000256" key="3">
    <source>
        <dbReference type="ARBA" id="ARBA00022448"/>
    </source>
</evidence>
<evidence type="ECO:0000256" key="10">
    <source>
        <dbReference type="SAM" id="Phobius"/>
    </source>
</evidence>
<dbReference type="OrthoDB" id="1039448at2"/>
<keyword evidence="9 10" id="KW-0472">Membrane</keyword>
<dbReference type="GeneID" id="99788366"/>
<keyword evidence="8 10" id="KW-1133">Transmembrane helix</keyword>
<reference evidence="12 13" key="1">
    <citation type="submission" date="2019-09" db="EMBL/GenBank/DDBJ databases">
        <title>Draft genome sequences of 48 bacterial type strains from the CCUG.</title>
        <authorList>
            <person name="Tunovic T."/>
            <person name="Pineiro-Iglesias B."/>
            <person name="Unosson C."/>
            <person name="Inganas E."/>
            <person name="Ohlen M."/>
            <person name="Cardew S."/>
            <person name="Jensie-Markopoulos S."/>
            <person name="Salva-Serra F."/>
            <person name="Jaen-Luchoro D."/>
            <person name="Karlsson R."/>
            <person name="Svensson-Stadler L."/>
            <person name="Chun J."/>
            <person name="Moore E."/>
        </authorList>
    </citation>
    <scope>NUCLEOTIDE SEQUENCE [LARGE SCALE GENOMIC DNA]</scope>
    <source>
        <strain evidence="12 13">CCUG 54555</strain>
    </source>
</reference>
<dbReference type="InterPro" id="IPR051045">
    <property type="entry name" value="TonB-dependent_transducer"/>
</dbReference>
<dbReference type="RefSeq" id="WP_151062917.1">
    <property type="nucleotide sequence ID" value="NZ_CABVPL010000005.1"/>
</dbReference>
<evidence type="ECO:0000256" key="7">
    <source>
        <dbReference type="ARBA" id="ARBA00022927"/>
    </source>
</evidence>
<keyword evidence="7" id="KW-0653">Protein transport</keyword>
<organism evidence="12 13">
    <name type="scientific">Burkholderia latens</name>
    <dbReference type="NCBI Taxonomy" id="488446"/>
    <lineage>
        <taxon>Bacteria</taxon>
        <taxon>Pseudomonadati</taxon>
        <taxon>Pseudomonadota</taxon>
        <taxon>Betaproteobacteria</taxon>
        <taxon>Burkholderiales</taxon>
        <taxon>Burkholderiaceae</taxon>
        <taxon>Burkholderia</taxon>
        <taxon>Burkholderia cepacia complex</taxon>
    </lineage>
</organism>
<dbReference type="InterPro" id="IPR006260">
    <property type="entry name" value="TonB/TolA_C"/>
</dbReference>
<evidence type="ECO:0000256" key="5">
    <source>
        <dbReference type="ARBA" id="ARBA00022519"/>
    </source>
</evidence>
<accession>A0A6H9T0N7</accession>
<dbReference type="EMBL" id="VZOJ01000004">
    <property type="protein sequence ID" value="KAB0644307.1"/>
    <property type="molecule type" value="Genomic_DNA"/>
</dbReference>
<feature type="domain" description="TonB C-terminal" evidence="11">
    <location>
        <begin position="152"/>
        <end position="237"/>
    </location>
</feature>
<dbReference type="PANTHER" id="PTHR33446">
    <property type="entry name" value="PROTEIN TONB-RELATED"/>
    <property type="match status" value="1"/>
</dbReference>
<keyword evidence="4" id="KW-1003">Cell membrane</keyword>
<gene>
    <name evidence="12" type="ORF">F7R21_03730</name>
</gene>
<dbReference type="GO" id="GO:0005886">
    <property type="term" value="C:plasma membrane"/>
    <property type="evidence" value="ECO:0007669"/>
    <property type="project" value="UniProtKB-SubCell"/>
</dbReference>
<dbReference type="Pfam" id="PF03544">
    <property type="entry name" value="TonB_C"/>
    <property type="match status" value="1"/>
</dbReference>
<comment type="subcellular location">
    <subcellularLocation>
        <location evidence="1">Cell inner membrane</location>
        <topology evidence="1">Single-pass membrane protein</topology>
        <orientation evidence="1">Periplasmic side</orientation>
    </subcellularLocation>
</comment>
<evidence type="ECO:0000256" key="2">
    <source>
        <dbReference type="ARBA" id="ARBA00006555"/>
    </source>
</evidence>
<evidence type="ECO:0000259" key="11">
    <source>
        <dbReference type="PROSITE" id="PS52015"/>
    </source>
</evidence>
<dbReference type="Gene3D" id="3.30.1150.10">
    <property type="match status" value="1"/>
</dbReference>
<dbReference type="GO" id="GO:0015031">
    <property type="term" value="P:protein transport"/>
    <property type="evidence" value="ECO:0007669"/>
    <property type="project" value="UniProtKB-KW"/>
</dbReference>
<comment type="similarity">
    <text evidence="2">Belongs to the TonB family.</text>
</comment>
<evidence type="ECO:0000256" key="8">
    <source>
        <dbReference type="ARBA" id="ARBA00022989"/>
    </source>
</evidence>
<keyword evidence="6 10" id="KW-0812">Transmembrane</keyword>
<dbReference type="Proteomes" id="UP000430232">
    <property type="component" value="Unassembled WGS sequence"/>
</dbReference>
<evidence type="ECO:0000313" key="13">
    <source>
        <dbReference type="Proteomes" id="UP000430232"/>
    </source>
</evidence>
<keyword evidence="5" id="KW-0997">Cell inner membrane</keyword>
<dbReference type="InterPro" id="IPR037682">
    <property type="entry name" value="TonB_C"/>
</dbReference>
<sequence length="237" mass="25032">MGMKVEGQLSAVTSAPAKPPRIAQFGRKQASSARRFGGIAAVVALHVVLVWALVNGLANKVVHVIQRPIETRIIEPVKPPPPPPLPVVQLPPPKFAPPPPPFVPPPEVPVQAPPQQTIVHQAAPAPTPQVAPPAPPAPVQPVKPAPVQTAISVVCPNSDQIRGSIAYPKEAQENGETGDVVIEFTVDPQGHVANERVAQSSDHDSLDSAAFKAVKRFNCIAQGQAVRVQVPFSFNLN</sequence>
<evidence type="ECO:0000256" key="4">
    <source>
        <dbReference type="ARBA" id="ARBA00022475"/>
    </source>
</evidence>
<keyword evidence="13" id="KW-1185">Reference proteome</keyword>
<evidence type="ECO:0000256" key="1">
    <source>
        <dbReference type="ARBA" id="ARBA00004383"/>
    </source>
</evidence>
<evidence type="ECO:0000256" key="6">
    <source>
        <dbReference type="ARBA" id="ARBA00022692"/>
    </source>
</evidence>
<evidence type="ECO:0000256" key="9">
    <source>
        <dbReference type="ARBA" id="ARBA00023136"/>
    </source>
</evidence>
<dbReference type="PROSITE" id="PS52015">
    <property type="entry name" value="TONB_CTD"/>
    <property type="match status" value="1"/>
</dbReference>
<dbReference type="PANTHER" id="PTHR33446:SF2">
    <property type="entry name" value="PROTEIN TONB"/>
    <property type="match status" value="1"/>
</dbReference>
<dbReference type="GO" id="GO:0055085">
    <property type="term" value="P:transmembrane transport"/>
    <property type="evidence" value="ECO:0007669"/>
    <property type="project" value="InterPro"/>
</dbReference>
<feature type="transmembrane region" description="Helical" evidence="10">
    <location>
        <begin position="36"/>
        <end position="54"/>
    </location>
</feature>
<keyword evidence="3" id="KW-0813">Transport</keyword>
<proteinExistence type="inferred from homology"/>
<dbReference type="NCBIfam" id="TIGR01352">
    <property type="entry name" value="tonB_Cterm"/>
    <property type="match status" value="1"/>
</dbReference>
<name>A0A6H9T0N7_9BURK</name>